<proteinExistence type="predicted"/>
<name>A0A6G1PWP3_CHAAH</name>
<keyword evidence="3" id="KW-1185">Reference proteome</keyword>
<feature type="region of interest" description="Disordered" evidence="1">
    <location>
        <begin position="1"/>
        <end position="21"/>
    </location>
</feature>
<gene>
    <name evidence="2" type="ORF">EXN66_Car010437</name>
</gene>
<feature type="compositionally biased region" description="Polar residues" evidence="1">
    <location>
        <begin position="1"/>
        <end position="19"/>
    </location>
</feature>
<evidence type="ECO:0000313" key="2">
    <source>
        <dbReference type="EMBL" id="KAF3694761.1"/>
    </source>
</evidence>
<dbReference type="AlphaFoldDB" id="A0A6G1PWP3"/>
<dbReference type="EMBL" id="CM015721">
    <property type="protein sequence ID" value="KAF3694761.1"/>
    <property type="molecule type" value="Genomic_DNA"/>
</dbReference>
<protein>
    <submittedName>
        <fullName evidence="2">Uncharacterized protein</fullName>
    </submittedName>
</protein>
<dbReference type="Proteomes" id="UP000503349">
    <property type="component" value="Chromosome 10"/>
</dbReference>
<accession>A0A6G1PWP3</accession>
<reference evidence="3" key="2">
    <citation type="submission" date="2019-02" db="EMBL/GenBank/DDBJ databases">
        <title>Opniocepnalus argus Var Kimnra genome.</title>
        <authorList>
            <person name="Zhou C."/>
            <person name="Xiao S."/>
        </authorList>
    </citation>
    <scope>NUCLEOTIDE SEQUENCE [LARGE SCALE GENOMIC DNA]</scope>
</reference>
<evidence type="ECO:0000256" key="1">
    <source>
        <dbReference type="SAM" id="MobiDB-lite"/>
    </source>
</evidence>
<reference evidence="2 3" key="1">
    <citation type="submission" date="2019-02" db="EMBL/GenBank/DDBJ databases">
        <title>Opniocepnalus argus genome.</title>
        <authorList>
            <person name="Zhou C."/>
            <person name="Xiao S."/>
        </authorList>
    </citation>
    <scope>NUCLEOTIDE SEQUENCE [LARGE SCALE GENOMIC DNA]</scope>
    <source>
        <strain evidence="2">OARG1902GOOAL</strain>
        <tissue evidence="2">Muscle</tissue>
    </source>
</reference>
<sequence>MATDFLRSSKTFQLSTKAESQSRDVARRRNILNIICLEMKRLVCQKQSSHKITMCSIHAHL</sequence>
<organism evidence="2 3">
    <name type="scientific">Channa argus</name>
    <name type="common">Northern snakehead</name>
    <name type="synonym">Ophicephalus argus</name>
    <dbReference type="NCBI Taxonomy" id="215402"/>
    <lineage>
        <taxon>Eukaryota</taxon>
        <taxon>Metazoa</taxon>
        <taxon>Chordata</taxon>
        <taxon>Craniata</taxon>
        <taxon>Vertebrata</taxon>
        <taxon>Euteleostomi</taxon>
        <taxon>Actinopterygii</taxon>
        <taxon>Neopterygii</taxon>
        <taxon>Teleostei</taxon>
        <taxon>Neoteleostei</taxon>
        <taxon>Acanthomorphata</taxon>
        <taxon>Anabantaria</taxon>
        <taxon>Anabantiformes</taxon>
        <taxon>Channoidei</taxon>
        <taxon>Channidae</taxon>
        <taxon>Channa</taxon>
    </lineage>
</organism>
<evidence type="ECO:0000313" key="3">
    <source>
        <dbReference type="Proteomes" id="UP000503349"/>
    </source>
</evidence>